<protein>
    <submittedName>
        <fullName evidence="2">Uncharacterized protein</fullName>
    </submittedName>
</protein>
<gene>
    <name evidence="2" type="ORF">WR25_16091</name>
</gene>
<comment type="caution">
    <text evidence="2">The sequence shown here is derived from an EMBL/GenBank/DDBJ whole genome shotgun (WGS) entry which is preliminary data.</text>
</comment>
<proteinExistence type="predicted"/>
<organism evidence="2 3">
    <name type="scientific">Diploscapter pachys</name>
    <dbReference type="NCBI Taxonomy" id="2018661"/>
    <lineage>
        <taxon>Eukaryota</taxon>
        <taxon>Metazoa</taxon>
        <taxon>Ecdysozoa</taxon>
        <taxon>Nematoda</taxon>
        <taxon>Chromadorea</taxon>
        <taxon>Rhabditida</taxon>
        <taxon>Rhabditina</taxon>
        <taxon>Rhabditomorpha</taxon>
        <taxon>Rhabditoidea</taxon>
        <taxon>Rhabditidae</taxon>
        <taxon>Diploscapter</taxon>
    </lineage>
</organism>
<dbReference type="EMBL" id="LIAE01010039">
    <property type="protein sequence ID" value="PAV66739.1"/>
    <property type="molecule type" value="Genomic_DNA"/>
</dbReference>
<dbReference type="InterPro" id="IPR035437">
    <property type="entry name" value="SNase_OB-fold_sf"/>
</dbReference>
<sequence>MADSAISPPIQPSPQTKRGLVKQVLSGDAIVLQGPPSSNGPPPEVTVYLSGVSAPRLGKRPTESQPGSQDEVFSGRRNIAENQIT</sequence>
<feature type="region of interest" description="Disordered" evidence="1">
    <location>
        <begin position="1"/>
        <end position="20"/>
    </location>
</feature>
<dbReference type="SUPFAM" id="SSF50199">
    <property type="entry name" value="Staphylococcal nuclease"/>
    <property type="match status" value="1"/>
</dbReference>
<dbReference type="Proteomes" id="UP000218231">
    <property type="component" value="Unassembled WGS sequence"/>
</dbReference>
<keyword evidence="3" id="KW-1185">Reference proteome</keyword>
<feature type="region of interest" description="Disordered" evidence="1">
    <location>
        <begin position="55"/>
        <end position="85"/>
    </location>
</feature>
<accession>A0A2A2JYW5</accession>
<dbReference type="Gene3D" id="2.40.50.90">
    <property type="match status" value="1"/>
</dbReference>
<reference evidence="2 3" key="1">
    <citation type="journal article" date="2017" name="Curr. Biol.">
        <title>Genome architecture and evolution of a unichromosomal asexual nematode.</title>
        <authorList>
            <person name="Fradin H."/>
            <person name="Zegar C."/>
            <person name="Gutwein M."/>
            <person name="Lucas J."/>
            <person name="Kovtun M."/>
            <person name="Corcoran D."/>
            <person name="Baugh L.R."/>
            <person name="Kiontke K."/>
            <person name="Gunsalus K."/>
            <person name="Fitch D.H."/>
            <person name="Piano F."/>
        </authorList>
    </citation>
    <scope>NUCLEOTIDE SEQUENCE [LARGE SCALE GENOMIC DNA]</scope>
    <source>
        <strain evidence="2">PF1309</strain>
    </source>
</reference>
<evidence type="ECO:0000313" key="3">
    <source>
        <dbReference type="Proteomes" id="UP000218231"/>
    </source>
</evidence>
<dbReference type="OrthoDB" id="10023235at2759"/>
<dbReference type="AlphaFoldDB" id="A0A2A2JYW5"/>
<evidence type="ECO:0000256" key="1">
    <source>
        <dbReference type="SAM" id="MobiDB-lite"/>
    </source>
</evidence>
<name>A0A2A2JYW5_9BILA</name>
<dbReference type="STRING" id="2018661.A0A2A2JYW5"/>
<evidence type="ECO:0000313" key="2">
    <source>
        <dbReference type="EMBL" id="PAV66739.1"/>
    </source>
</evidence>